<protein>
    <submittedName>
        <fullName evidence="10">Protein STRICTOSIDINE SYNTHASE-LIKE 6-like</fullName>
    </submittedName>
</protein>
<evidence type="ECO:0000313" key="10">
    <source>
        <dbReference type="RefSeq" id="XP_022145478.1"/>
    </source>
</evidence>
<sequence length="393" mass="42462">MPESNNPPPPPTPAGHRDRSGFSATAALKIAVVALVAAAIVAYQLDSFDPAAIPGDELTRGVAAVGECNGGMLRGAEYLGLGKLSAAEDMAYDSGAGLVYTGDADGWVKRVRLNDSSVENWAFTGGRPLGIALGPGGDIFVADAYKGVLKVSAEGVVEALTTEADGVKFGLTDGIDVAEDGAVYFTDASSKYGFHNFIYDLLEGRPLGRLMRYDPNTELTEILAAHLYFANGVALDPTRQFLVFCETPLRRCRKYYIAGDRKGSVEKFIENLPGTPDNIRYDGEGHYWIGLSTEMTDSWYLALRFPAIRKVLAMMEKKGRRPKMEKNGGVVAVNLEGKAVAWYYDYKLSLVTTGMKIGNHLYCGSLAFPGILRLDLDQYPARSAACPRSNSDL</sequence>
<feature type="transmembrane region" description="Helical" evidence="7">
    <location>
        <begin position="26"/>
        <end position="45"/>
    </location>
</feature>
<name>A0A6J1CW15_MOMCH</name>
<evidence type="ECO:0000256" key="7">
    <source>
        <dbReference type="SAM" id="Phobius"/>
    </source>
</evidence>
<dbReference type="RefSeq" id="XP_022145478.1">
    <property type="nucleotide sequence ID" value="XM_022289786.1"/>
</dbReference>
<dbReference type="AlphaFoldDB" id="A0A6J1CW15"/>
<reference evidence="10" key="1">
    <citation type="submission" date="2025-08" db="UniProtKB">
        <authorList>
            <consortium name="RefSeq"/>
        </authorList>
    </citation>
    <scope>IDENTIFICATION</scope>
    <source>
        <strain evidence="10">OHB3-1</strain>
    </source>
</reference>
<dbReference type="GO" id="GO:0005773">
    <property type="term" value="C:vacuole"/>
    <property type="evidence" value="ECO:0007669"/>
    <property type="project" value="UniProtKB-SubCell"/>
</dbReference>
<comment type="similarity">
    <text evidence="2">Belongs to the strictosidine synthase family.</text>
</comment>
<keyword evidence="7" id="KW-0812">Transmembrane</keyword>
<dbReference type="GO" id="GO:0012505">
    <property type="term" value="C:endomembrane system"/>
    <property type="evidence" value="ECO:0007669"/>
    <property type="project" value="TreeGrafter"/>
</dbReference>
<evidence type="ECO:0000256" key="1">
    <source>
        <dbReference type="ARBA" id="ARBA00004116"/>
    </source>
</evidence>
<dbReference type="Pfam" id="PF03088">
    <property type="entry name" value="Str_synth"/>
    <property type="match status" value="1"/>
</dbReference>
<feature type="domain" description="Strictosidine synthase conserved region" evidence="8">
    <location>
        <begin position="173"/>
        <end position="259"/>
    </location>
</feature>
<evidence type="ECO:0000256" key="4">
    <source>
        <dbReference type="ARBA" id="ARBA00022554"/>
    </source>
</evidence>
<keyword evidence="7" id="KW-1133">Transmembrane helix</keyword>
<gene>
    <name evidence="10" type="primary">LOC111014916</name>
</gene>
<dbReference type="GeneID" id="111014916"/>
<evidence type="ECO:0000313" key="9">
    <source>
        <dbReference type="Proteomes" id="UP000504603"/>
    </source>
</evidence>
<evidence type="ECO:0000259" key="8">
    <source>
        <dbReference type="Pfam" id="PF03088"/>
    </source>
</evidence>
<keyword evidence="5" id="KW-0325">Glycoprotein</keyword>
<evidence type="ECO:0000256" key="3">
    <source>
        <dbReference type="ARBA" id="ARBA00022553"/>
    </source>
</evidence>
<evidence type="ECO:0000256" key="2">
    <source>
        <dbReference type="ARBA" id="ARBA00009191"/>
    </source>
</evidence>
<accession>A0A6J1CW15</accession>
<dbReference type="PANTHER" id="PTHR10426">
    <property type="entry name" value="STRICTOSIDINE SYNTHASE-RELATED"/>
    <property type="match status" value="1"/>
</dbReference>
<dbReference type="Gene3D" id="2.120.10.30">
    <property type="entry name" value="TolB, C-terminal domain"/>
    <property type="match status" value="1"/>
</dbReference>
<dbReference type="SUPFAM" id="SSF63829">
    <property type="entry name" value="Calcium-dependent phosphotriesterase"/>
    <property type="match status" value="1"/>
</dbReference>
<keyword evidence="4" id="KW-0926">Vacuole</keyword>
<dbReference type="Proteomes" id="UP000504603">
    <property type="component" value="Unplaced"/>
</dbReference>
<evidence type="ECO:0000256" key="6">
    <source>
        <dbReference type="SAM" id="MobiDB-lite"/>
    </source>
</evidence>
<keyword evidence="3" id="KW-0597">Phosphoprotein</keyword>
<keyword evidence="9" id="KW-1185">Reference proteome</keyword>
<evidence type="ECO:0000256" key="5">
    <source>
        <dbReference type="ARBA" id="ARBA00023180"/>
    </source>
</evidence>
<dbReference type="PANTHER" id="PTHR10426:SF88">
    <property type="entry name" value="ADIPOCYTE PLASMA MEMBRANE-ASSOCIATED PROTEIN HEMOMUCIN-RELATED"/>
    <property type="match status" value="1"/>
</dbReference>
<organism evidence="9 10">
    <name type="scientific">Momordica charantia</name>
    <name type="common">Bitter gourd</name>
    <name type="synonym">Balsam pear</name>
    <dbReference type="NCBI Taxonomy" id="3673"/>
    <lineage>
        <taxon>Eukaryota</taxon>
        <taxon>Viridiplantae</taxon>
        <taxon>Streptophyta</taxon>
        <taxon>Embryophyta</taxon>
        <taxon>Tracheophyta</taxon>
        <taxon>Spermatophyta</taxon>
        <taxon>Magnoliopsida</taxon>
        <taxon>eudicotyledons</taxon>
        <taxon>Gunneridae</taxon>
        <taxon>Pentapetalae</taxon>
        <taxon>rosids</taxon>
        <taxon>fabids</taxon>
        <taxon>Cucurbitales</taxon>
        <taxon>Cucurbitaceae</taxon>
        <taxon>Momordiceae</taxon>
        <taxon>Momordica</taxon>
    </lineage>
</organism>
<dbReference type="GO" id="GO:0016787">
    <property type="term" value="F:hydrolase activity"/>
    <property type="evidence" value="ECO:0007669"/>
    <property type="project" value="TreeGrafter"/>
</dbReference>
<feature type="compositionally biased region" description="Pro residues" evidence="6">
    <location>
        <begin position="1"/>
        <end position="13"/>
    </location>
</feature>
<proteinExistence type="inferred from homology"/>
<dbReference type="OrthoDB" id="5307922at2759"/>
<keyword evidence="7" id="KW-0472">Membrane</keyword>
<feature type="region of interest" description="Disordered" evidence="6">
    <location>
        <begin position="1"/>
        <end position="20"/>
    </location>
</feature>
<dbReference type="KEGG" id="mcha:111014916"/>
<dbReference type="InterPro" id="IPR011042">
    <property type="entry name" value="6-blade_b-propeller_TolB-like"/>
</dbReference>
<dbReference type="InterPro" id="IPR018119">
    <property type="entry name" value="Strictosidine_synth_cons-reg"/>
</dbReference>
<comment type="subcellular location">
    <subcellularLocation>
        <location evidence="1">Vacuole</location>
    </subcellularLocation>
</comment>